<accession>A0A1I3IQN7</accession>
<reference evidence="1 2" key="1">
    <citation type="submission" date="2016-10" db="EMBL/GenBank/DDBJ databases">
        <authorList>
            <person name="de Groot N.N."/>
        </authorList>
    </citation>
    <scope>NUCLEOTIDE SEQUENCE [LARGE SCALE GENOMIC DNA]</scope>
    <source>
        <strain evidence="1 2">SP2</strain>
    </source>
</reference>
<name>A0A1I3IQN7_9EURY</name>
<dbReference type="EMBL" id="FORO01000001">
    <property type="protein sequence ID" value="SFI50281.1"/>
    <property type="molecule type" value="Genomic_DNA"/>
</dbReference>
<evidence type="ECO:0000313" key="1">
    <source>
        <dbReference type="EMBL" id="SFI50281.1"/>
    </source>
</evidence>
<organism evidence="1 2">
    <name type="scientific">Natronobacterium gregoryi</name>
    <dbReference type="NCBI Taxonomy" id="44930"/>
    <lineage>
        <taxon>Archaea</taxon>
        <taxon>Methanobacteriati</taxon>
        <taxon>Methanobacteriota</taxon>
        <taxon>Stenosarchaea group</taxon>
        <taxon>Halobacteria</taxon>
        <taxon>Halobacteriales</taxon>
        <taxon>Natrialbaceae</taxon>
        <taxon>Natronobacterium</taxon>
    </lineage>
</organism>
<proteinExistence type="predicted"/>
<protein>
    <submittedName>
        <fullName evidence="1">Uncharacterized protein</fullName>
    </submittedName>
</protein>
<dbReference type="AlphaFoldDB" id="A0A1I3IQN7"/>
<sequence>MAKEFDGPHLFGVVGVRIGEGADVTQSGLGWNT</sequence>
<gene>
    <name evidence="1" type="ORF">SAMN05443661_10131</name>
</gene>
<dbReference type="Proteomes" id="UP000182829">
    <property type="component" value="Unassembled WGS sequence"/>
</dbReference>
<evidence type="ECO:0000313" key="2">
    <source>
        <dbReference type="Proteomes" id="UP000182829"/>
    </source>
</evidence>